<dbReference type="PANTHER" id="PTHR13789:SF309">
    <property type="entry name" value="PUTATIVE (AFU_ORTHOLOGUE AFUA_6G14510)-RELATED"/>
    <property type="match status" value="1"/>
</dbReference>
<evidence type="ECO:0000313" key="8">
    <source>
        <dbReference type="EMBL" id="WRT67529.1"/>
    </source>
</evidence>
<dbReference type="PANTHER" id="PTHR13789">
    <property type="entry name" value="MONOOXYGENASE"/>
    <property type="match status" value="1"/>
</dbReference>
<keyword evidence="5" id="KW-0503">Monooxygenase</keyword>
<evidence type="ECO:0000256" key="4">
    <source>
        <dbReference type="ARBA" id="ARBA00023002"/>
    </source>
</evidence>
<evidence type="ECO:0000256" key="2">
    <source>
        <dbReference type="ARBA" id="ARBA00022630"/>
    </source>
</evidence>
<keyword evidence="6" id="KW-0732">Signal</keyword>
<gene>
    <name evidence="8" type="ORF">IL334_004501</name>
</gene>
<sequence>MPSPHVLIVGAGLAGPALALALAKQSIKSTIIERRPDMQDIGGVIMLAPNAMRVMDKILDIGHSLRAKGYSFEAINIHLQEADNKLDHVGGFRVSDGATNGLSISRPVLHEALLAACQEEGMKELIELRYGAKMEHIEETDSGVEAVLEGGERITGDIMIGCDGIGSRVRKHILGDANPEPVYSGIAVIGAVTPASTVTFPSTVQLPAFCYTQHGTFLSFAMDQSGQELQWATSLQVPERDRKTGWDEYRMSGDAVRDVKRIYADTTVEPIRSFVHGLNNENVKFWAPYQMPDLPTWHTSRVCILGDAAHAIPPSAGQGSAQAFEDIGLLSRLLQGAQPGKGKAEYNQLFEYFERTRRQRVDAVRKMTAGAESSRRPTENSWMWWVKKMGVRAVFRFMGTKGYIQGSAITRYDVTTESLSFR</sequence>
<evidence type="ECO:0000256" key="5">
    <source>
        <dbReference type="ARBA" id="ARBA00023033"/>
    </source>
</evidence>
<accession>A0ABZ1D1V2</accession>
<dbReference type="SUPFAM" id="SSF51905">
    <property type="entry name" value="FAD/NAD(P)-binding domain"/>
    <property type="match status" value="1"/>
</dbReference>
<dbReference type="Proteomes" id="UP001329825">
    <property type="component" value="Chromosome 6"/>
</dbReference>
<dbReference type="InterPro" id="IPR036188">
    <property type="entry name" value="FAD/NAD-bd_sf"/>
</dbReference>
<comment type="similarity">
    <text evidence="1">Belongs to the paxM FAD-dependent monooxygenase family.</text>
</comment>
<evidence type="ECO:0000256" key="3">
    <source>
        <dbReference type="ARBA" id="ARBA00022827"/>
    </source>
</evidence>
<dbReference type="Pfam" id="PF01494">
    <property type="entry name" value="FAD_binding_3"/>
    <property type="match status" value="1"/>
</dbReference>
<dbReference type="PRINTS" id="PR00420">
    <property type="entry name" value="RNGMNOXGNASE"/>
</dbReference>
<evidence type="ECO:0000256" key="6">
    <source>
        <dbReference type="SAM" id="SignalP"/>
    </source>
</evidence>
<dbReference type="InterPro" id="IPR002938">
    <property type="entry name" value="FAD-bd"/>
</dbReference>
<dbReference type="GeneID" id="87956632"/>
<protein>
    <recommendedName>
        <fullName evidence="7">FAD-binding domain-containing protein</fullName>
    </recommendedName>
</protein>
<dbReference type="RefSeq" id="XP_062792269.1">
    <property type="nucleotide sequence ID" value="XM_062936218.1"/>
</dbReference>
<keyword evidence="4" id="KW-0560">Oxidoreductase</keyword>
<keyword evidence="9" id="KW-1185">Reference proteome</keyword>
<organism evidence="8 9">
    <name type="scientific">Kwoniella shivajii</name>
    <dbReference type="NCBI Taxonomy" id="564305"/>
    <lineage>
        <taxon>Eukaryota</taxon>
        <taxon>Fungi</taxon>
        <taxon>Dikarya</taxon>
        <taxon>Basidiomycota</taxon>
        <taxon>Agaricomycotina</taxon>
        <taxon>Tremellomycetes</taxon>
        <taxon>Tremellales</taxon>
        <taxon>Cryptococcaceae</taxon>
        <taxon>Kwoniella</taxon>
    </lineage>
</organism>
<dbReference type="Gene3D" id="3.50.50.60">
    <property type="entry name" value="FAD/NAD(P)-binding domain"/>
    <property type="match status" value="1"/>
</dbReference>
<dbReference type="EMBL" id="CP141886">
    <property type="protein sequence ID" value="WRT67529.1"/>
    <property type="molecule type" value="Genomic_DNA"/>
</dbReference>
<feature type="domain" description="FAD-binding" evidence="7">
    <location>
        <begin position="5"/>
        <end position="364"/>
    </location>
</feature>
<reference evidence="8 9" key="1">
    <citation type="submission" date="2024-01" db="EMBL/GenBank/DDBJ databases">
        <title>Comparative genomics of Cryptococcus and Kwoniella reveals pathogenesis evolution and contrasting modes of karyotype evolution via chromosome fusion or intercentromeric recombination.</title>
        <authorList>
            <person name="Coelho M.A."/>
            <person name="David-Palma M."/>
            <person name="Shea T."/>
            <person name="Bowers K."/>
            <person name="McGinley-Smith S."/>
            <person name="Mohammad A.W."/>
            <person name="Gnirke A."/>
            <person name="Yurkov A.M."/>
            <person name="Nowrousian M."/>
            <person name="Sun S."/>
            <person name="Cuomo C.A."/>
            <person name="Heitman J."/>
        </authorList>
    </citation>
    <scope>NUCLEOTIDE SEQUENCE [LARGE SCALE GENOMIC DNA]</scope>
    <source>
        <strain evidence="8">CBS 11374</strain>
    </source>
</reference>
<feature type="chain" id="PRO_5046174034" description="FAD-binding domain-containing protein" evidence="6">
    <location>
        <begin position="20"/>
        <end position="422"/>
    </location>
</feature>
<proteinExistence type="inferred from homology"/>
<dbReference type="InterPro" id="IPR050493">
    <property type="entry name" value="FAD-dep_Monooxygenase_BioMet"/>
</dbReference>
<keyword evidence="3" id="KW-0274">FAD</keyword>
<evidence type="ECO:0000313" key="9">
    <source>
        <dbReference type="Proteomes" id="UP001329825"/>
    </source>
</evidence>
<keyword evidence="2" id="KW-0285">Flavoprotein</keyword>
<feature type="signal peptide" evidence="6">
    <location>
        <begin position="1"/>
        <end position="19"/>
    </location>
</feature>
<name>A0ABZ1D1V2_9TREE</name>
<evidence type="ECO:0000259" key="7">
    <source>
        <dbReference type="Pfam" id="PF01494"/>
    </source>
</evidence>
<evidence type="ECO:0000256" key="1">
    <source>
        <dbReference type="ARBA" id="ARBA00007992"/>
    </source>
</evidence>